<comment type="caution">
    <text evidence="3">The sequence shown here is derived from an EMBL/GenBank/DDBJ whole genome shotgun (WGS) entry which is preliminary data.</text>
</comment>
<dbReference type="PANTHER" id="PTHR36127">
    <property type="entry name" value="EXPRESSED PROTEIN"/>
    <property type="match status" value="1"/>
</dbReference>
<proteinExistence type="predicted"/>
<keyword evidence="4" id="KW-1185">Reference proteome</keyword>
<evidence type="ECO:0000256" key="1">
    <source>
        <dbReference type="SAM" id="MobiDB-lite"/>
    </source>
</evidence>
<gene>
    <name evidence="3" type="ORF">AKO1_009458</name>
</gene>
<dbReference type="PANTHER" id="PTHR36127:SF1">
    <property type="entry name" value="COMM DOMAIN-CONTAINING PROTEIN"/>
    <property type="match status" value="1"/>
</dbReference>
<dbReference type="EMBL" id="JAOPGA020001662">
    <property type="protein sequence ID" value="KAL0490307.1"/>
    <property type="molecule type" value="Genomic_DNA"/>
</dbReference>
<feature type="domain" description="Ras guanine nucleotide exchange factor glfB-like C-terminal" evidence="2">
    <location>
        <begin position="10"/>
        <end position="267"/>
    </location>
</feature>
<evidence type="ECO:0000313" key="3">
    <source>
        <dbReference type="EMBL" id="KAL0490307.1"/>
    </source>
</evidence>
<feature type="region of interest" description="Disordered" evidence="1">
    <location>
        <begin position="55"/>
        <end position="75"/>
    </location>
</feature>
<dbReference type="GO" id="GO:0032259">
    <property type="term" value="P:methylation"/>
    <property type="evidence" value="ECO:0007669"/>
    <property type="project" value="UniProtKB-KW"/>
</dbReference>
<dbReference type="AlphaFoldDB" id="A0AAW2ZKD0"/>
<reference evidence="3 4" key="1">
    <citation type="submission" date="2024-03" db="EMBL/GenBank/DDBJ databases">
        <title>The Acrasis kona genome and developmental transcriptomes reveal deep origins of eukaryotic multicellular pathways.</title>
        <authorList>
            <person name="Sheikh S."/>
            <person name="Fu C.-J."/>
            <person name="Brown M.W."/>
            <person name="Baldauf S.L."/>
        </authorList>
    </citation>
    <scope>NUCLEOTIDE SEQUENCE [LARGE SCALE GENOMIC DNA]</scope>
    <source>
        <strain evidence="3 4">ATCC MYA-3509</strain>
    </source>
</reference>
<name>A0AAW2ZKD0_9EUKA</name>
<organism evidence="3 4">
    <name type="scientific">Acrasis kona</name>
    <dbReference type="NCBI Taxonomy" id="1008807"/>
    <lineage>
        <taxon>Eukaryota</taxon>
        <taxon>Discoba</taxon>
        <taxon>Heterolobosea</taxon>
        <taxon>Tetramitia</taxon>
        <taxon>Eutetramitia</taxon>
        <taxon>Acrasidae</taxon>
        <taxon>Acrasis</taxon>
    </lineage>
</organism>
<dbReference type="Proteomes" id="UP001431209">
    <property type="component" value="Unassembled WGS sequence"/>
</dbReference>
<keyword evidence="3" id="KW-0489">Methyltransferase</keyword>
<evidence type="ECO:0000313" key="4">
    <source>
        <dbReference type="Proteomes" id="UP001431209"/>
    </source>
</evidence>
<keyword evidence="3" id="KW-0808">Transferase</keyword>
<dbReference type="Pfam" id="PF24929">
    <property type="entry name" value="GlfB_C"/>
    <property type="match status" value="1"/>
</dbReference>
<protein>
    <submittedName>
        <fullName evidence="3">Methyltransferase-like protein</fullName>
    </submittedName>
</protein>
<dbReference type="GO" id="GO:0008168">
    <property type="term" value="F:methyltransferase activity"/>
    <property type="evidence" value="ECO:0007669"/>
    <property type="project" value="UniProtKB-KW"/>
</dbReference>
<evidence type="ECO:0000259" key="2">
    <source>
        <dbReference type="Pfam" id="PF24929"/>
    </source>
</evidence>
<accession>A0AAW2ZKD0</accession>
<dbReference type="InterPro" id="IPR056651">
    <property type="entry name" value="GlfB-like_C"/>
</dbReference>
<sequence length="296" mass="34356">MGNQHGNAQQEMAEAVRNIWLKDISELPVSKDLPRLAKKIKIHDSVNDVINYIDQPTDEGELKPSTPTEIDGTVGEQHRDEVLNRCMYSIVMSMSQELRDFNQNMSGMTLQMFEREINVTDHKSIQNFLTRNFGNNGRVVKVLKACNQSIIAPPVTQLKKLLLDKIDYKDVKGEWTINIHISPVTTGHGEDRREDVSVIVAHRKKEQVLVKRKITYELVYQFEWEFTIRFTRNVEDIESISLRLGDILFNGERDFKDEEKQDIKNMLKDIIVDQTVTYDEQFFKKSLKAAKNKKNT</sequence>